<evidence type="ECO:0008006" key="4">
    <source>
        <dbReference type="Google" id="ProtNLM"/>
    </source>
</evidence>
<keyword evidence="1" id="KW-0472">Membrane</keyword>
<dbReference type="EMBL" id="CP043314">
    <property type="protein sequence ID" value="QEK38992.1"/>
    <property type="molecule type" value="Genomic_DNA"/>
</dbReference>
<name>A0A5C0UHZ1_9PROT</name>
<dbReference type="InterPro" id="IPR011990">
    <property type="entry name" value="TPR-like_helical_dom_sf"/>
</dbReference>
<keyword evidence="1" id="KW-0812">Transmembrane</keyword>
<dbReference type="Gene3D" id="1.25.40.10">
    <property type="entry name" value="Tetratricopeptide repeat domain"/>
    <property type="match status" value="1"/>
</dbReference>
<organism evidence="2 3">
    <name type="scientific">Candidatus Nesciobacter abundans</name>
    <dbReference type="NCBI Taxonomy" id="2601668"/>
    <lineage>
        <taxon>Bacteria</taxon>
        <taxon>Pseudomonadati</taxon>
        <taxon>Pseudomonadota</taxon>
        <taxon>Alphaproteobacteria</taxon>
        <taxon>Holosporales</taxon>
        <taxon>Holosporaceae</taxon>
        <taxon>Candidatus Nesciobacter</taxon>
    </lineage>
</organism>
<dbReference type="AlphaFoldDB" id="A0A5C0UHZ1"/>
<reference evidence="2 3" key="1">
    <citation type="submission" date="2019-08" db="EMBL/GenBank/DDBJ databases">
        <title>Highly reduced genomes of protist endosymbionts show evolutionary convergence.</title>
        <authorList>
            <person name="George E."/>
            <person name="Husnik F."/>
            <person name="Tashyreva D."/>
            <person name="Prokopchuk G."/>
            <person name="Horak A."/>
            <person name="Kwong W.K."/>
            <person name="Lukes J."/>
            <person name="Keeling P.J."/>
        </authorList>
    </citation>
    <scope>NUCLEOTIDE SEQUENCE [LARGE SCALE GENOMIC DNA]</scope>
    <source>
        <strain evidence="2">1604HC</strain>
    </source>
</reference>
<dbReference type="SUPFAM" id="SSF48452">
    <property type="entry name" value="TPR-like"/>
    <property type="match status" value="1"/>
</dbReference>
<protein>
    <recommendedName>
        <fullName evidence="4">HemY N-terminal domain-containing protein</fullName>
    </recommendedName>
</protein>
<dbReference type="KEGG" id="nabu:FZC36_00895"/>
<dbReference type="Proteomes" id="UP000324924">
    <property type="component" value="Chromosome"/>
</dbReference>
<dbReference type="RefSeq" id="WP_148972115.1">
    <property type="nucleotide sequence ID" value="NZ_CP043314.1"/>
</dbReference>
<keyword evidence="1" id="KW-1133">Transmembrane helix</keyword>
<dbReference type="InterPro" id="IPR002885">
    <property type="entry name" value="PPR_rpt"/>
</dbReference>
<evidence type="ECO:0000313" key="2">
    <source>
        <dbReference type="EMBL" id="QEK38992.1"/>
    </source>
</evidence>
<gene>
    <name evidence="2" type="ORF">FZC36_00895</name>
</gene>
<dbReference type="NCBIfam" id="TIGR00756">
    <property type="entry name" value="PPR"/>
    <property type="match status" value="1"/>
</dbReference>
<accession>A0A5C0UHZ1</accession>
<sequence>MFFKIIYKLFKPLLVLTFFGYIFYPLKNLDIQFLSEENIALTVWDVFMYIVLFSMLSIYLTKMMFFIKNFFKSIGKSREKKYQIKEHNKLANHVVLKILGNKPAPLLQMKDPDQAYLISRFLLSDCKDLDIASKIDKTLKTKALRTFVKANETYEDKNYEESLKHFEYLVMNFKVGKYIYDYFINCLIINKNFDKAIEILKEMLRDNLIVKNAYLQKKSLVLLEHYKTTKDVQKIEHAFEINPNNEDIVNELILTKRNKNQKLEIIEAFWRKNHSIKLGIYYLKLIDKIDSKQFSMVENLVSKFENELSSLVILTKASIDFGIFNSAKNYASEIFKKDPILGHIFEMLICIKKEKNIDITLLESLEREILHKLENIKHIKQN</sequence>
<evidence type="ECO:0000256" key="1">
    <source>
        <dbReference type="SAM" id="Phobius"/>
    </source>
</evidence>
<keyword evidence="3" id="KW-1185">Reference proteome</keyword>
<proteinExistence type="predicted"/>
<evidence type="ECO:0000313" key="3">
    <source>
        <dbReference type="Proteomes" id="UP000324924"/>
    </source>
</evidence>
<feature type="transmembrane region" description="Helical" evidence="1">
    <location>
        <begin position="46"/>
        <end position="71"/>
    </location>
</feature>
<feature type="transmembrane region" description="Helical" evidence="1">
    <location>
        <begin position="9"/>
        <end position="26"/>
    </location>
</feature>